<dbReference type="STRING" id="1120996.SAMN02746066_01844"/>
<dbReference type="PANTHER" id="PTHR30115:SF11">
    <property type="entry name" value="NITROGEN REGULATORY PROTEIN P-II HOMOLOG"/>
    <property type="match status" value="1"/>
</dbReference>
<dbReference type="OrthoDB" id="9802729at2"/>
<organism evidence="2 3">
    <name type="scientific">Anaerosporobacter mobilis DSM 15930</name>
    <dbReference type="NCBI Taxonomy" id="1120996"/>
    <lineage>
        <taxon>Bacteria</taxon>
        <taxon>Bacillati</taxon>
        <taxon>Bacillota</taxon>
        <taxon>Clostridia</taxon>
        <taxon>Lachnospirales</taxon>
        <taxon>Lachnospiraceae</taxon>
        <taxon>Anaerosporobacter</taxon>
    </lineage>
</organism>
<dbReference type="InterPro" id="IPR011322">
    <property type="entry name" value="N-reg_PII-like_a/b"/>
</dbReference>
<dbReference type="EMBL" id="FRCP01000009">
    <property type="protein sequence ID" value="SHM39743.1"/>
    <property type="molecule type" value="Genomic_DNA"/>
</dbReference>
<dbReference type="PROSITE" id="PS51343">
    <property type="entry name" value="PII_GLNB_DOM"/>
    <property type="match status" value="1"/>
</dbReference>
<dbReference type="PANTHER" id="PTHR30115">
    <property type="entry name" value="NITROGEN REGULATORY PROTEIN P-II"/>
    <property type="match status" value="1"/>
</dbReference>
<dbReference type="PRINTS" id="PR00340">
    <property type="entry name" value="PIIGLNB"/>
</dbReference>
<dbReference type="AlphaFoldDB" id="A0A1M7IGP5"/>
<dbReference type="SUPFAM" id="SSF54913">
    <property type="entry name" value="GlnB-like"/>
    <property type="match status" value="1"/>
</dbReference>
<dbReference type="Proteomes" id="UP000184038">
    <property type="component" value="Unassembled WGS sequence"/>
</dbReference>
<comment type="similarity">
    <text evidence="1">Belongs to the P(II) protein family.</text>
</comment>
<evidence type="ECO:0000313" key="3">
    <source>
        <dbReference type="Proteomes" id="UP000184038"/>
    </source>
</evidence>
<dbReference type="GO" id="GO:0030234">
    <property type="term" value="F:enzyme regulator activity"/>
    <property type="evidence" value="ECO:0007669"/>
    <property type="project" value="InterPro"/>
</dbReference>
<protein>
    <submittedName>
        <fullName evidence="2">Nitrogen regulatory protein P-II family</fullName>
    </submittedName>
</protein>
<dbReference type="GO" id="GO:0005829">
    <property type="term" value="C:cytosol"/>
    <property type="evidence" value="ECO:0007669"/>
    <property type="project" value="TreeGrafter"/>
</dbReference>
<name>A0A1M7IGP5_9FIRM</name>
<dbReference type="GO" id="GO:0005524">
    <property type="term" value="F:ATP binding"/>
    <property type="evidence" value="ECO:0007669"/>
    <property type="project" value="TreeGrafter"/>
</dbReference>
<keyword evidence="3" id="KW-1185">Reference proteome</keyword>
<accession>A0A1M7IGP5</accession>
<evidence type="ECO:0000313" key="2">
    <source>
        <dbReference type="EMBL" id="SHM39743.1"/>
    </source>
</evidence>
<dbReference type="Gene3D" id="3.30.70.120">
    <property type="match status" value="1"/>
</dbReference>
<dbReference type="InterPro" id="IPR002187">
    <property type="entry name" value="N-reg_PII"/>
</dbReference>
<sequence length="128" mass="14150">MKEVLIIVRQDKVSKTKVALTEAGILGFTCRKVMGRGKKLFSSELCSVLDNGDVPTNSIGECFTEGSRLIPKRLFVIMAQDEDVDKIIEATMEVNSTGNPGDGKIFVMPVITSYRIRDGKQQEDSDSY</sequence>
<reference evidence="2 3" key="1">
    <citation type="submission" date="2016-11" db="EMBL/GenBank/DDBJ databases">
        <authorList>
            <person name="Jaros S."/>
            <person name="Januszkiewicz K."/>
            <person name="Wedrychowicz H."/>
        </authorList>
    </citation>
    <scope>NUCLEOTIDE SEQUENCE [LARGE SCALE GENOMIC DNA]</scope>
    <source>
        <strain evidence="2 3">DSM 15930</strain>
    </source>
</reference>
<dbReference type="GO" id="GO:0006808">
    <property type="term" value="P:regulation of nitrogen utilization"/>
    <property type="evidence" value="ECO:0007669"/>
    <property type="project" value="InterPro"/>
</dbReference>
<dbReference type="InterPro" id="IPR015867">
    <property type="entry name" value="N-reg_PII/ATP_PRibTrfase_C"/>
</dbReference>
<dbReference type="SMART" id="SM00938">
    <property type="entry name" value="P-II"/>
    <property type="match status" value="1"/>
</dbReference>
<evidence type="ECO:0000256" key="1">
    <source>
        <dbReference type="RuleBase" id="RU003936"/>
    </source>
</evidence>
<proteinExistence type="inferred from homology"/>
<gene>
    <name evidence="2" type="ORF">SAMN02746066_01844</name>
</gene>
<dbReference type="Pfam" id="PF00543">
    <property type="entry name" value="P-II"/>
    <property type="match status" value="1"/>
</dbReference>
<dbReference type="RefSeq" id="WP_073286417.1">
    <property type="nucleotide sequence ID" value="NZ_FRCP01000009.1"/>
</dbReference>
<dbReference type="PROSITE" id="PS00638">
    <property type="entry name" value="PII_GLNB_CTER"/>
    <property type="match status" value="1"/>
</dbReference>
<dbReference type="InterPro" id="IPR017918">
    <property type="entry name" value="N-reg_PII_CS"/>
</dbReference>